<evidence type="ECO:0000256" key="14">
    <source>
        <dbReference type="RuleBase" id="RU000672"/>
    </source>
</evidence>
<dbReference type="InterPro" id="IPR015800">
    <property type="entry name" value="Cu_amine_oxidase_N2"/>
</dbReference>
<evidence type="ECO:0000259" key="16">
    <source>
        <dbReference type="Pfam" id="PF01179"/>
    </source>
</evidence>
<feature type="compositionally biased region" description="Gly residues" evidence="15">
    <location>
        <begin position="732"/>
        <end position="745"/>
    </location>
</feature>
<dbReference type="InterPro" id="IPR036460">
    <property type="entry name" value="Cu_amine_oxidase_C_sf"/>
</dbReference>
<keyword evidence="8 14" id="KW-0560">Oxidoreductase</keyword>
<feature type="active site" description="Schiff-base intermediate with substrate; via topaquinone" evidence="12">
    <location>
        <position position="459"/>
    </location>
</feature>
<dbReference type="PROSITE" id="PS01165">
    <property type="entry name" value="COPPER_AMINE_OXID_2"/>
    <property type="match status" value="1"/>
</dbReference>
<comment type="cofactor">
    <cofactor evidence="3">
        <name>Zn(2+)</name>
        <dbReference type="ChEBI" id="CHEBI:29105"/>
    </cofactor>
</comment>
<evidence type="ECO:0000256" key="2">
    <source>
        <dbReference type="ARBA" id="ARBA00001936"/>
    </source>
</evidence>
<evidence type="ECO:0000256" key="8">
    <source>
        <dbReference type="ARBA" id="ARBA00023002"/>
    </source>
</evidence>
<evidence type="ECO:0000256" key="9">
    <source>
        <dbReference type="ARBA" id="ARBA00023008"/>
    </source>
</evidence>
<accession>A0A5M3N779</accession>
<evidence type="ECO:0000256" key="7">
    <source>
        <dbReference type="ARBA" id="ARBA00022772"/>
    </source>
</evidence>
<feature type="domain" description="Copper amine oxidase N3-terminal" evidence="18">
    <location>
        <begin position="136"/>
        <end position="229"/>
    </location>
</feature>
<evidence type="ECO:0000256" key="5">
    <source>
        <dbReference type="ARBA" id="ARBA00011738"/>
    </source>
</evidence>
<comment type="caution">
    <text evidence="19">The sequence shown here is derived from an EMBL/GenBank/DDBJ whole genome shotgun (WGS) entry which is preliminary data.</text>
</comment>
<comment type="subunit">
    <text evidence="5">Homodimer.</text>
</comment>
<dbReference type="PROSITE" id="PS01164">
    <property type="entry name" value="COPPER_AMINE_OXID_1"/>
    <property type="match status" value="1"/>
</dbReference>
<evidence type="ECO:0000313" key="19">
    <source>
        <dbReference type="EMBL" id="EIW87176.1"/>
    </source>
</evidence>
<dbReference type="InterPro" id="IPR049948">
    <property type="entry name" value="Cu_Am_ox_TPQ-bd"/>
</dbReference>
<dbReference type="GO" id="GO:0005507">
    <property type="term" value="F:copper ion binding"/>
    <property type="evidence" value="ECO:0007669"/>
    <property type="project" value="InterPro"/>
</dbReference>
<evidence type="ECO:0000259" key="18">
    <source>
        <dbReference type="Pfam" id="PF02728"/>
    </source>
</evidence>
<dbReference type="EC" id="1.4.3.-" evidence="14"/>
<dbReference type="Pfam" id="PF02727">
    <property type="entry name" value="Cu_amine_oxidN2"/>
    <property type="match status" value="1"/>
</dbReference>
<dbReference type="GO" id="GO:0009308">
    <property type="term" value="P:amine metabolic process"/>
    <property type="evidence" value="ECO:0007669"/>
    <property type="project" value="UniProtKB-UniRule"/>
</dbReference>
<organism evidence="19 20">
    <name type="scientific">Coniophora puteana (strain RWD-64-598)</name>
    <name type="common">Brown rot fungus</name>
    <dbReference type="NCBI Taxonomy" id="741705"/>
    <lineage>
        <taxon>Eukaryota</taxon>
        <taxon>Fungi</taxon>
        <taxon>Dikarya</taxon>
        <taxon>Basidiomycota</taxon>
        <taxon>Agaricomycotina</taxon>
        <taxon>Agaricomycetes</taxon>
        <taxon>Agaricomycetidae</taxon>
        <taxon>Boletales</taxon>
        <taxon>Coniophorineae</taxon>
        <taxon>Coniophoraceae</taxon>
        <taxon>Coniophora</taxon>
    </lineage>
</organism>
<comment type="PTM">
    <text evidence="13 14">Topaquinone (TPQ) is generated by copper-dependent autoxidation of a specific tyrosyl residue.</text>
</comment>
<dbReference type="InterPro" id="IPR049947">
    <property type="entry name" value="Cu_Am_Ox_Cu-bd"/>
</dbReference>
<keyword evidence="7 12" id="KW-0801">TPQ</keyword>
<keyword evidence="6 14" id="KW-0479">Metal-binding</keyword>
<dbReference type="InterPro" id="IPR015802">
    <property type="entry name" value="Cu_amine_oxidase_N3"/>
</dbReference>
<evidence type="ECO:0000313" key="20">
    <source>
        <dbReference type="Proteomes" id="UP000053558"/>
    </source>
</evidence>
<dbReference type="PANTHER" id="PTHR10638">
    <property type="entry name" value="COPPER AMINE OXIDASE"/>
    <property type="match status" value="1"/>
</dbReference>
<dbReference type="EMBL" id="JH711573">
    <property type="protein sequence ID" value="EIW87176.1"/>
    <property type="molecule type" value="Genomic_DNA"/>
</dbReference>
<dbReference type="InterPro" id="IPR016182">
    <property type="entry name" value="Cu_amine_oxidase_N-reg"/>
</dbReference>
<proteinExistence type="inferred from homology"/>
<feature type="region of interest" description="Disordered" evidence="15">
    <location>
        <begin position="732"/>
        <end position="753"/>
    </location>
</feature>
<evidence type="ECO:0000256" key="3">
    <source>
        <dbReference type="ARBA" id="ARBA00001947"/>
    </source>
</evidence>
<evidence type="ECO:0000259" key="17">
    <source>
        <dbReference type="Pfam" id="PF02727"/>
    </source>
</evidence>
<keyword evidence="20" id="KW-1185">Reference proteome</keyword>
<dbReference type="Pfam" id="PF01179">
    <property type="entry name" value="Cu_amine_oxid"/>
    <property type="match status" value="1"/>
</dbReference>
<comment type="catalytic activity">
    <reaction evidence="11">
        <text>a primary methyl amine + O2 + H2O = an aldehyde + H2O2 + NH4(+)</text>
        <dbReference type="Rhea" id="RHEA:16153"/>
        <dbReference type="ChEBI" id="CHEBI:15377"/>
        <dbReference type="ChEBI" id="CHEBI:15379"/>
        <dbReference type="ChEBI" id="CHEBI:16240"/>
        <dbReference type="ChEBI" id="CHEBI:17478"/>
        <dbReference type="ChEBI" id="CHEBI:28938"/>
        <dbReference type="ChEBI" id="CHEBI:228804"/>
        <dbReference type="EC" id="1.4.3.21"/>
    </reaction>
</comment>
<evidence type="ECO:0000256" key="4">
    <source>
        <dbReference type="ARBA" id="ARBA00007983"/>
    </source>
</evidence>
<dbReference type="InterPro" id="IPR015798">
    <property type="entry name" value="Cu_amine_oxidase_C"/>
</dbReference>
<feature type="active site" description="Proton acceptor" evidence="12">
    <location>
        <position position="374"/>
    </location>
</feature>
<evidence type="ECO:0000256" key="13">
    <source>
        <dbReference type="PIRSR" id="PIRSR600269-51"/>
    </source>
</evidence>
<dbReference type="GO" id="GO:0008131">
    <property type="term" value="F:primary methylamine oxidase activity"/>
    <property type="evidence" value="ECO:0007669"/>
    <property type="project" value="UniProtKB-EC"/>
</dbReference>
<dbReference type="InterPro" id="IPR000269">
    <property type="entry name" value="Cu_amine_oxidase"/>
</dbReference>
<dbReference type="GeneID" id="19207143"/>
<comment type="cofactor">
    <cofactor evidence="1">
        <name>Cu cation</name>
        <dbReference type="ChEBI" id="CHEBI:23378"/>
    </cofactor>
</comment>
<evidence type="ECO:0000256" key="6">
    <source>
        <dbReference type="ARBA" id="ARBA00022723"/>
    </source>
</evidence>
<dbReference type="Gene3D" id="3.10.450.40">
    <property type="match status" value="2"/>
</dbReference>
<keyword evidence="9 14" id="KW-0186">Copper</keyword>
<evidence type="ECO:0000256" key="1">
    <source>
        <dbReference type="ARBA" id="ARBA00001935"/>
    </source>
</evidence>
<dbReference type="RefSeq" id="XP_007762592.1">
    <property type="nucleotide sequence ID" value="XM_007764402.1"/>
</dbReference>
<name>A0A5M3N779_CONPW</name>
<dbReference type="Pfam" id="PF02728">
    <property type="entry name" value="Cu_amine_oxidN3"/>
    <property type="match status" value="1"/>
</dbReference>
<protein>
    <recommendedName>
        <fullName evidence="14">Amine oxidase</fullName>
        <ecNumber evidence="14">1.4.3.-</ecNumber>
    </recommendedName>
</protein>
<dbReference type="PANTHER" id="PTHR10638:SF86">
    <property type="entry name" value="COPPER AMINE OXIDASE 1-RELATED"/>
    <property type="match status" value="1"/>
</dbReference>
<dbReference type="SUPFAM" id="SSF54416">
    <property type="entry name" value="Amine oxidase N-terminal region"/>
    <property type="match status" value="2"/>
</dbReference>
<dbReference type="GO" id="GO:0048038">
    <property type="term" value="F:quinone binding"/>
    <property type="evidence" value="ECO:0007669"/>
    <property type="project" value="InterPro"/>
</dbReference>
<feature type="domain" description="Copper amine oxidase catalytic" evidence="16">
    <location>
        <begin position="294"/>
        <end position="715"/>
    </location>
</feature>
<dbReference type="KEGG" id="cput:CONPUDRAFT_46458"/>
<dbReference type="Proteomes" id="UP000053558">
    <property type="component" value="Unassembled WGS sequence"/>
</dbReference>
<comment type="cofactor">
    <cofactor evidence="14">
        <name>Cu cation</name>
        <dbReference type="ChEBI" id="CHEBI:23378"/>
    </cofactor>
    <text evidence="14">Contains 1 topaquinone per subunit.</text>
</comment>
<dbReference type="OrthoDB" id="5379943at2759"/>
<feature type="modified residue" description="2',4',5'-topaquinone" evidence="13">
    <location>
        <position position="459"/>
    </location>
</feature>
<comment type="similarity">
    <text evidence="4 14">Belongs to the copper/topaquinone oxidase family.</text>
</comment>
<evidence type="ECO:0000256" key="15">
    <source>
        <dbReference type="SAM" id="MobiDB-lite"/>
    </source>
</evidence>
<dbReference type="Gene3D" id="2.70.98.20">
    <property type="entry name" value="Copper amine oxidase, catalytic domain"/>
    <property type="match status" value="1"/>
</dbReference>
<gene>
    <name evidence="19" type="ORF">CONPUDRAFT_46458</name>
</gene>
<evidence type="ECO:0000256" key="12">
    <source>
        <dbReference type="PIRSR" id="PIRSR600269-50"/>
    </source>
</evidence>
<sequence>MSPTPTLPGTASAVVQDKAPIKVPTTFKHPLDPLTPEEIQAVTLAVRHHIAAKTQINAVRFITCSLCPPPKRAVLATLGIPLFPGGQPEAVTPIPRKAEVDFIDVVNGPAYNTVLSLENGIWSVDTLEPIPKGSEPQITPEELIAAETIVRKDPRVQELCKQVGIRPDQLCADGWAIGYDARFPEHLRLQQALLFARLDEHENLYAHPLDFVPVIDSVQEKVIQIDFPPIYKKKPDGSIGLSVADTTPGALSNDDLALSGRERIPPPLKRYDFLPDLRANDPECPKPREDVKPLHIVQPEGVSFKMNGHELEWQKWKMHIGEMAFSHREGVAISTITYNDDGVVRPIFYRLSVAEMVVPYAAPEFPHPRKFAFDTGEYGQGTMANDLSLGCDCLGNIHYLPGAFVNHNGSAFVIDKAVCIHEEDAGLLWKHTDYRPGGRAQTVRRRRLVVSMVTTLANYEYIWNYMFYQDGNVELEIRMSGILQVYVASPDEPNPHGTTIAPNINAQHHQHIFSLRVDPMLDGLYNSVVESDIVALPQPTGSAENFYGNAFAVRDTVLRAQAEGARDFDWARERRWRIVNPATRHYASGREAGYSVAMKSGLTPVLAKEDSFVQRRATFTQKPVWVVRDEEGPNGGGGRMWPSGKYVPQTKGEPVDSVATWVKEGGGSIEKEDIVMFLTVGMTHIARPEDWPVMPVEHVNVTFRPNNFFKMNPSMDVPGVKDTHSKLAFGGGSENGTNGTNGNGSNGAACCNH</sequence>
<comment type="cofactor">
    <cofactor evidence="2">
        <name>Mn(2+)</name>
        <dbReference type="ChEBI" id="CHEBI:29035"/>
    </cofactor>
</comment>
<dbReference type="OMA" id="QDGNIEC"/>
<feature type="domain" description="Copper amine oxidase N2-terminal" evidence="17">
    <location>
        <begin position="29"/>
        <end position="76"/>
    </location>
</feature>
<evidence type="ECO:0000256" key="11">
    <source>
        <dbReference type="ARBA" id="ARBA00048032"/>
    </source>
</evidence>
<reference evidence="20" key="1">
    <citation type="journal article" date="2012" name="Science">
        <title>The Paleozoic origin of enzymatic lignin decomposition reconstructed from 31 fungal genomes.</title>
        <authorList>
            <person name="Floudas D."/>
            <person name="Binder M."/>
            <person name="Riley R."/>
            <person name="Barry K."/>
            <person name="Blanchette R.A."/>
            <person name="Henrissat B."/>
            <person name="Martinez A.T."/>
            <person name="Otillar R."/>
            <person name="Spatafora J.W."/>
            <person name="Yadav J.S."/>
            <person name="Aerts A."/>
            <person name="Benoit I."/>
            <person name="Boyd A."/>
            <person name="Carlson A."/>
            <person name="Copeland A."/>
            <person name="Coutinho P.M."/>
            <person name="de Vries R.P."/>
            <person name="Ferreira P."/>
            <person name="Findley K."/>
            <person name="Foster B."/>
            <person name="Gaskell J."/>
            <person name="Glotzer D."/>
            <person name="Gorecki P."/>
            <person name="Heitman J."/>
            <person name="Hesse C."/>
            <person name="Hori C."/>
            <person name="Igarashi K."/>
            <person name="Jurgens J.A."/>
            <person name="Kallen N."/>
            <person name="Kersten P."/>
            <person name="Kohler A."/>
            <person name="Kuees U."/>
            <person name="Kumar T.K.A."/>
            <person name="Kuo A."/>
            <person name="LaButti K."/>
            <person name="Larrondo L.F."/>
            <person name="Lindquist E."/>
            <person name="Ling A."/>
            <person name="Lombard V."/>
            <person name="Lucas S."/>
            <person name="Lundell T."/>
            <person name="Martin R."/>
            <person name="McLaughlin D.J."/>
            <person name="Morgenstern I."/>
            <person name="Morin E."/>
            <person name="Murat C."/>
            <person name="Nagy L.G."/>
            <person name="Nolan M."/>
            <person name="Ohm R.A."/>
            <person name="Patyshakuliyeva A."/>
            <person name="Rokas A."/>
            <person name="Ruiz-Duenas F.J."/>
            <person name="Sabat G."/>
            <person name="Salamov A."/>
            <person name="Samejima M."/>
            <person name="Schmutz J."/>
            <person name="Slot J.C."/>
            <person name="St John F."/>
            <person name="Stenlid J."/>
            <person name="Sun H."/>
            <person name="Sun S."/>
            <person name="Syed K."/>
            <person name="Tsang A."/>
            <person name="Wiebenga A."/>
            <person name="Young D."/>
            <person name="Pisabarro A."/>
            <person name="Eastwood D.C."/>
            <person name="Martin F."/>
            <person name="Cullen D."/>
            <person name="Grigoriev I.V."/>
            <person name="Hibbett D.S."/>
        </authorList>
    </citation>
    <scope>NUCLEOTIDE SEQUENCE [LARGE SCALE GENOMIC DNA]</scope>
    <source>
        <strain evidence="20">RWD-64-598 SS2</strain>
    </source>
</reference>
<dbReference type="SUPFAM" id="SSF49998">
    <property type="entry name" value="Amine oxidase catalytic domain"/>
    <property type="match status" value="1"/>
</dbReference>
<dbReference type="AlphaFoldDB" id="A0A5M3N779"/>
<keyword evidence="10" id="KW-0464">Manganese</keyword>
<evidence type="ECO:0000256" key="10">
    <source>
        <dbReference type="ARBA" id="ARBA00023211"/>
    </source>
</evidence>